<comment type="caution">
    <text evidence="1">The sequence shown here is derived from an EMBL/GenBank/DDBJ whole genome shotgun (WGS) entry which is preliminary data.</text>
</comment>
<accession>A0A151NUF9</accession>
<protein>
    <submittedName>
        <fullName evidence="1">Uncharacterized protein</fullName>
    </submittedName>
</protein>
<evidence type="ECO:0000313" key="2">
    <source>
        <dbReference type="Proteomes" id="UP000050525"/>
    </source>
</evidence>
<dbReference type="EMBL" id="AKHW03001922">
    <property type="protein sequence ID" value="KYO40497.1"/>
    <property type="molecule type" value="Genomic_DNA"/>
</dbReference>
<dbReference type="Proteomes" id="UP000050525">
    <property type="component" value="Unassembled WGS sequence"/>
</dbReference>
<name>A0A151NUF9_ALLMI</name>
<dbReference type="AlphaFoldDB" id="A0A151NUF9"/>
<proteinExistence type="predicted"/>
<reference evidence="1 2" key="1">
    <citation type="journal article" date="2012" name="Genome Biol.">
        <title>Sequencing three crocodilian genomes to illuminate the evolution of archosaurs and amniotes.</title>
        <authorList>
            <person name="St John J.A."/>
            <person name="Braun E.L."/>
            <person name="Isberg S.R."/>
            <person name="Miles L.G."/>
            <person name="Chong A.Y."/>
            <person name="Gongora J."/>
            <person name="Dalzell P."/>
            <person name="Moran C."/>
            <person name="Bed'hom B."/>
            <person name="Abzhanov A."/>
            <person name="Burgess S.C."/>
            <person name="Cooksey A.M."/>
            <person name="Castoe T.A."/>
            <person name="Crawford N.G."/>
            <person name="Densmore L.D."/>
            <person name="Drew J.C."/>
            <person name="Edwards S.V."/>
            <person name="Faircloth B.C."/>
            <person name="Fujita M.K."/>
            <person name="Greenwold M.J."/>
            <person name="Hoffmann F.G."/>
            <person name="Howard J.M."/>
            <person name="Iguchi T."/>
            <person name="Janes D.E."/>
            <person name="Khan S.Y."/>
            <person name="Kohno S."/>
            <person name="de Koning A.J."/>
            <person name="Lance S.L."/>
            <person name="McCarthy F.M."/>
            <person name="McCormack J.E."/>
            <person name="Merchant M.E."/>
            <person name="Peterson D.G."/>
            <person name="Pollock D.D."/>
            <person name="Pourmand N."/>
            <person name="Raney B.J."/>
            <person name="Roessler K.A."/>
            <person name="Sanford J.R."/>
            <person name="Sawyer R.H."/>
            <person name="Schmidt C.J."/>
            <person name="Triplett E.W."/>
            <person name="Tuberville T.D."/>
            <person name="Venegas-Anaya M."/>
            <person name="Howard J.T."/>
            <person name="Jarvis E.D."/>
            <person name="Guillette L.J.Jr."/>
            <person name="Glenn T.C."/>
            <person name="Green R.E."/>
            <person name="Ray D.A."/>
        </authorList>
    </citation>
    <scope>NUCLEOTIDE SEQUENCE [LARGE SCALE GENOMIC DNA]</scope>
    <source>
        <strain evidence="1">KSC_2009_1</strain>
    </source>
</reference>
<keyword evidence="2" id="KW-1185">Reference proteome</keyword>
<organism evidence="1 2">
    <name type="scientific">Alligator mississippiensis</name>
    <name type="common">American alligator</name>
    <dbReference type="NCBI Taxonomy" id="8496"/>
    <lineage>
        <taxon>Eukaryota</taxon>
        <taxon>Metazoa</taxon>
        <taxon>Chordata</taxon>
        <taxon>Craniata</taxon>
        <taxon>Vertebrata</taxon>
        <taxon>Euteleostomi</taxon>
        <taxon>Archelosauria</taxon>
        <taxon>Archosauria</taxon>
        <taxon>Crocodylia</taxon>
        <taxon>Alligatoridae</taxon>
        <taxon>Alligatorinae</taxon>
        <taxon>Alligator</taxon>
    </lineage>
</organism>
<sequence length="76" mass="8576">MASFHSETQLIIQRSSIWKMKMNSHRWGKSSHGESTWPKSCTAEVMYRVIESKDQKGTARSSSPVPCHGQEVIGLI</sequence>
<gene>
    <name evidence="1" type="ORF">Y1Q_0009531</name>
</gene>
<evidence type="ECO:0000313" key="1">
    <source>
        <dbReference type="EMBL" id="KYO40497.1"/>
    </source>
</evidence>